<dbReference type="EC" id="2.4.-.-" evidence="2"/>
<evidence type="ECO:0000313" key="2">
    <source>
        <dbReference type="EMBL" id="MEX0469368.1"/>
    </source>
</evidence>
<dbReference type="Pfam" id="PF00535">
    <property type="entry name" value="Glycos_transf_2"/>
    <property type="match status" value="1"/>
</dbReference>
<dbReference type="GO" id="GO:0016757">
    <property type="term" value="F:glycosyltransferase activity"/>
    <property type="evidence" value="ECO:0007669"/>
    <property type="project" value="UniProtKB-KW"/>
</dbReference>
<reference evidence="2 3" key="1">
    <citation type="submission" date="2024-02" db="EMBL/GenBank/DDBJ databases">
        <title>New especies of Spiribacter isolated from saline water.</title>
        <authorList>
            <person name="Leon M.J."/>
            <person name="De La Haba R."/>
            <person name="Sanchez-Porro C."/>
            <person name="Ventosa A."/>
        </authorList>
    </citation>
    <scope>NUCLEOTIDE SEQUENCE [LARGE SCALE GENOMIC DNA]</scope>
    <source>
        <strain evidence="3">ag22IC6-390</strain>
    </source>
</reference>
<keyword evidence="2" id="KW-0328">Glycosyltransferase</keyword>
<sequence>MFSFVTINKNNALGLEKTLDGFVELNKYFSDFEVVVVDGLSGDNTQSVIAKYRDVIDSWRSERDKGIYDAMTKGTQRVRGKYICFMNSGDQVIPRAMAELMRIQENESFAVAGQHLWENRSYGASGRMWPRLLKMPSHQTIWFPTRFCVDNPFDLTLAIGADLDQKLKALNSIGLRFYKMPVAICELGGVSHSVEGIEALVSRSNDQFIIARRHFGLTWGIINWLKCIFWTGGRRLLPQLLPYRK</sequence>
<dbReference type="EMBL" id="JBAKFM010000003">
    <property type="protein sequence ID" value="MEX0469368.1"/>
    <property type="molecule type" value="Genomic_DNA"/>
</dbReference>
<name>A0ABV3TCL9_9GAMM</name>
<organism evidence="2 3">
    <name type="scientific">Spiribacter pallidus</name>
    <dbReference type="NCBI Taxonomy" id="1987936"/>
    <lineage>
        <taxon>Bacteria</taxon>
        <taxon>Pseudomonadati</taxon>
        <taxon>Pseudomonadota</taxon>
        <taxon>Gammaproteobacteria</taxon>
        <taxon>Chromatiales</taxon>
        <taxon>Ectothiorhodospiraceae</taxon>
        <taxon>Spiribacter</taxon>
    </lineage>
</organism>
<gene>
    <name evidence="2" type="ORF">V6X73_06480</name>
</gene>
<protein>
    <submittedName>
        <fullName evidence="2">Glycosyltransferase</fullName>
        <ecNumber evidence="2">2.4.-.-</ecNumber>
    </submittedName>
</protein>
<feature type="domain" description="Glycosyltransferase 2-like" evidence="1">
    <location>
        <begin position="3"/>
        <end position="121"/>
    </location>
</feature>
<comment type="caution">
    <text evidence="2">The sequence shown here is derived from an EMBL/GenBank/DDBJ whole genome shotgun (WGS) entry which is preliminary data.</text>
</comment>
<evidence type="ECO:0000313" key="3">
    <source>
        <dbReference type="Proteomes" id="UP001556709"/>
    </source>
</evidence>
<keyword evidence="2" id="KW-0808">Transferase</keyword>
<dbReference type="Proteomes" id="UP001556709">
    <property type="component" value="Unassembled WGS sequence"/>
</dbReference>
<dbReference type="RefSeq" id="WP_367981293.1">
    <property type="nucleotide sequence ID" value="NZ_JBAKFM010000003.1"/>
</dbReference>
<dbReference type="InterPro" id="IPR029044">
    <property type="entry name" value="Nucleotide-diphossugar_trans"/>
</dbReference>
<dbReference type="InterPro" id="IPR001173">
    <property type="entry name" value="Glyco_trans_2-like"/>
</dbReference>
<proteinExistence type="predicted"/>
<dbReference type="SUPFAM" id="SSF53448">
    <property type="entry name" value="Nucleotide-diphospho-sugar transferases"/>
    <property type="match status" value="1"/>
</dbReference>
<evidence type="ECO:0000259" key="1">
    <source>
        <dbReference type="Pfam" id="PF00535"/>
    </source>
</evidence>
<accession>A0ABV3TCL9</accession>
<dbReference type="Gene3D" id="3.90.550.10">
    <property type="entry name" value="Spore Coat Polysaccharide Biosynthesis Protein SpsA, Chain A"/>
    <property type="match status" value="1"/>
</dbReference>
<keyword evidence="3" id="KW-1185">Reference proteome</keyword>